<dbReference type="Proteomes" id="UP000322659">
    <property type="component" value="Unassembled WGS sequence"/>
</dbReference>
<dbReference type="GO" id="GO:0044183">
    <property type="term" value="F:protein folding chaperone"/>
    <property type="evidence" value="ECO:0007669"/>
    <property type="project" value="InterPro"/>
</dbReference>
<dbReference type="GO" id="GO:0005737">
    <property type="term" value="C:cytoplasm"/>
    <property type="evidence" value="ECO:0007669"/>
    <property type="project" value="UniProtKB-SubCell"/>
</dbReference>
<dbReference type="Proteomes" id="UP000325013">
    <property type="component" value="Unassembled WGS sequence"/>
</dbReference>
<sequence>MSSIKPLADRVLLKVLEQESKTSSGIYIPETATEKTQKAEVVEIGESEDIKVKKGDIVIYDKYAGIQIKDGDTEYLIVKNEEIVALIKK</sequence>
<dbReference type="GO" id="GO:0005524">
    <property type="term" value="F:ATP binding"/>
    <property type="evidence" value="ECO:0007669"/>
    <property type="project" value="InterPro"/>
</dbReference>
<proteinExistence type="inferred from homology"/>
<evidence type="ECO:0000313" key="8">
    <source>
        <dbReference type="EMBL" id="TXJ30828.1"/>
    </source>
</evidence>
<protein>
    <recommendedName>
        <fullName evidence="3">Co-chaperonin GroES</fullName>
    </recommendedName>
    <alternativeName>
        <fullName evidence="3">10 kDa chaperonin</fullName>
    </alternativeName>
    <alternativeName>
        <fullName evidence="3">Chaperonin-10</fullName>
        <shortName evidence="3">Cpn10</shortName>
    </alternativeName>
</protein>
<evidence type="ECO:0000313" key="21">
    <source>
        <dbReference type="Proteomes" id="UP000324336"/>
    </source>
</evidence>
<evidence type="ECO:0000313" key="11">
    <source>
        <dbReference type="EMBL" id="TXJ44329.1"/>
    </source>
</evidence>
<comment type="function">
    <text evidence="3 4">Together with the chaperonin GroEL, plays an essential role in assisting protein folding. The GroEL-GroES system forms a nano-cage that allows encapsulation of the non-native substrate proteins and provides a physical environment optimized to promote and accelerate protein folding. GroES binds to the apical surface of the GroEL ring, thereby capping the opening of the GroEL channel.</text>
</comment>
<dbReference type="GeneID" id="61066376"/>
<dbReference type="Proteomes" id="UP000325116">
    <property type="component" value="Unassembled WGS sequence"/>
</dbReference>
<dbReference type="InterPro" id="IPR011032">
    <property type="entry name" value="GroES-like_sf"/>
</dbReference>
<dbReference type="Proteomes" id="UP000324336">
    <property type="component" value="Unassembled WGS sequence"/>
</dbReference>
<dbReference type="FunFam" id="2.30.33.40:FF:000001">
    <property type="entry name" value="10 kDa chaperonin"/>
    <property type="match status" value="1"/>
</dbReference>
<dbReference type="HAMAP" id="MF_00580">
    <property type="entry name" value="CH10"/>
    <property type="match status" value="1"/>
</dbReference>
<dbReference type="Proteomes" id="UP000322327">
    <property type="component" value="Unassembled WGS sequence"/>
</dbReference>
<evidence type="ECO:0000256" key="3">
    <source>
        <dbReference type="HAMAP-Rule" id="MF_00580"/>
    </source>
</evidence>
<dbReference type="EMBL" id="SAYB01000007">
    <property type="protein sequence ID" value="TXJ35509.1"/>
    <property type="molecule type" value="Genomic_DNA"/>
</dbReference>
<evidence type="ECO:0000313" key="25">
    <source>
        <dbReference type="Proteomes" id="UP000325013"/>
    </source>
</evidence>
<evidence type="ECO:0000313" key="5">
    <source>
        <dbReference type="EMBL" id="TXJ11164.1"/>
    </source>
</evidence>
<dbReference type="SMART" id="SM00883">
    <property type="entry name" value="Cpn10"/>
    <property type="match status" value="1"/>
</dbReference>
<evidence type="ECO:0000313" key="26">
    <source>
        <dbReference type="Proteomes" id="UP000325116"/>
    </source>
</evidence>
<dbReference type="PANTHER" id="PTHR10772">
    <property type="entry name" value="10 KDA HEAT SHOCK PROTEIN"/>
    <property type="match status" value="1"/>
</dbReference>
<evidence type="ECO:0000313" key="22">
    <source>
        <dbReference type="Proteomes" id="UP000324574"/>
    </source>
</evidence>
<dbReference type="PANTHER" id="PTHR10772:SF63">
    <property type="entry name" value="20 KDA CHAPERONIN, CHLOROPLASTIC"/>
    <property type="match status" value="1"/>
</dbReference>
<evidence type="ECO:0000313" key="9">
    <source>
        <dbReference type="EMBL" id="TXJ32592.1"/>
    </source>
</evidence>
<comment type="similarity">
    <text evidence="1 3 4">Belongs to the GroES chaperonin family.</text>
</comment>
<evidence type="ECO:0000313" key="15">
    <source>
        <dbReference type="EMBL" id="TXJ61318.1"/>
    </source>
</evidence>
<dbReference type="PRINTS" id="PR00297">
    <property type="entry name" value="CHAPERONIN10"/>
</dbReference>
<comment type="caution">
    <text evidence="10">The sequence shown here is derived from an EMBL/GenBank/DDBJ whole genome shotgun (WGS) entry which is preliminary data.</text>
</comment>
<comment type="subunit">
    <text evidence="3">Heptamer of 7 subunits arranged in a ring. Interacts with the chaperonin GroEL.</text>
</comment>
<evidence type="ECO:0000313" key="19">
    <source>
        <dbReference type="Proteomes" id="UP000322659"/>
    </source>
</evidence>
<dbReference type="GO" id="GO:0051082">
    <property type="term" value="F:unfolded protein binding"/>
    <property type="evidence" value="ECO:0007669"/>
    <property type="project" value="TreeGrafter"/>
</dbReference>
<evidence type="ECO:0000313" key="24">
    <source>
        <dbReference type="Proteomes" id="UP000324707"/>
    </source>
</evidence>
<dbReference type="Proteomes" id="UP000324638">
    <property type="component" value="Unassembled WGS sequence"/>
</dbReference>
<dbReference type="CDD" id="cd00320">
    <property type="entry name" value="cpn10"/>
    <property type="match status" value="1"/>
</dbReference>
<evidence type="ECO:0000313" key="18">
    <source>
        <dbReference type="Proteomes" id="UP000322327"/>
    </source>
</evidence>
<accession>A0A5C8E7K4</accession>
<dbReference type="InterPro" id="IPR018369">
    <property type="entry name" value="Chaprnonin_Cpn10_CS"/>
</dbReference>
<dbReference type="RefSeq" id="WP_021957748.1">
    <property type="nucleotide sequence ID" value="NZ_CATXRK010000051.1"/>
</dbReference>
<evidence type="ECO:0000313" key="17">
    <source>
        <dbReference type="Proteomes" id="UP000322307"/>
    </source>
</evidence>
<evidence type="ECO:0000256" key="1">
    <source>
        <dbReference type="ARBA" id="ARBA00006975"/>
    </source>
</evidence>
<evidence type="ECO:0000313" key="13">
    <source>
        <dbReference type="EMBL" id="TXJ54453.1"/>
    </source>
</evidence>
<dbReference type="Proteomes" id="UP000322307">
    <property type="component" value="Unassembled WGS sequence"/>
</dbReference>
<evidence type="ECO:0000313" key="7">
    <source>
        <dbReference type="EMBL" id="TXJ25659.1"/>
    </source>
</evidence>
<evidence type="ECO:0000256" key="2">
    <source>
        <dbReference type="ARBA" id="ARBA00023186"/>
    </source>
</evidence>
<dbReference type="EMBL" id="SAYE01000015">
    <property type="protein sequence ID" value="TXJ49061.1"/>
    <property type="molecule type" value="Genomic_DNA"/>
</dbReference>
<dbReference type="InterPro" id="IPR020818">
    <property type="entry name" value="Chaperonin_GroES"/>
</dbReference>
<dbReference type="Proteomes" id="UP000324707">
    <property type="component" value="Unassembled WGS sequence"/>
</dbReference>
<dbReference type="GO" id="GO:0046872">
    <property type="term" value="F:metal ion binding"/>
    <property type="evidence" value="ECO:0007669"/>
    <property type="project" value="TreeGrafter"/>
</dbReference>
<dbReference type="Proteomes" id="UP000322814">
    <property type="component" value="Unassembled WGS sequence"/>
</dbReference>
<dbReference type="EMBL" id="SAYK01000003">
    <property type="protein sequence ID" value="TXJ61318.1"/>
    <property type="molecule type" value="Genomic_DNA"/>
</dbReference>
<dbReference type="EMBL" id="SAYJ01000009">
    <property type="protein sequence ID" value="TXJ58385.1"/>
    <property type="molecule type" value="Genomic_DNA"/>
</dbReference>
<dbReference type="EMBL" id="SAXX01000022">
    <property type="protein sequence ID" value="TXJ30828.1"/>
    <property type="molecule type" value="Genomic_DNA"/>
</dbReference>
<dbReference type="EMBL" id="SAYG01000009">
    <property type="protein sequence ID" value="TXJ44329.1"/>
    <property type="molecule type" value="Genomic_DNA"/>
</dbReference>
<organism evidence="10 20">
    <name type="scientific">Brachyspira aalborgi</name>
    <dbReference type="NCBI Taxonomy" id="29522"/>
    <lineage>
        <taxon>Bacteria</taxon>
        <taxon>Pseudomonadati</taxon>
        <taxon>Spirochaetota</taxon>
        <taxon>Spirochaetia</taxon>
        <taxon>Brachyspirales</taxon>
        <taxon>Brachyspiraceae</taxon>
        <taxon>Brachyspira</taxon>
    </lineage>
</organism>
<reference evidence="16 17" key="1">
    <citation type="journal article" date="1992" name="Lakartidningen">
        <title>[Penicillin V and not amoxicillin is the first choice preparation in acute otitis].</title>
        <authorList>
            <person name="Kamme C."/>
            <person name="Lundgren K."/>
            <person name="Prellner K."/>
        </authorList>
    </citation>
    <scope>NUCLEOTIDE SEQUENCE [LARGE SCALE GENOMIC DNA]</scope>
    <source>
        <strain evidence="6 23">513A</strain>
        <strain evidence="15 16">PC2022III</strain>
        <strain evidence="14 25">PC2777IV</strain>
        <strain evidence="13 18">PC3053II</strain>
        <strain evidence="11 22">PC3714II</strain>
        <strain evidence="12 17">PC3939II</strain>
        <strain evidence="10 20">PC4580III</strain>
        <strain evidence="7 21">PC4597II</strain>
        <strain evidence="9 19">PC5099IV</strain>
        <strain evidence="8 24">PC5538III-lc</strain>
        <strain evidence="5 26">W1</strain>
    </source>
</reference>
<evidence type="ECO:0000313" key="23">
    <source>
        <dbReference type="Proteomes" id="UP000324638"/>
    </source>
</evidence>
<dbReference type="EMBL" id="SAXZ01000011">
    <property type="protein sequence ID" value="TXJ32592.1"/>
    <property type="molecule type" value="Genomic_DNA"/>
</dbReference>
<gene>
    <name evidence="3" type="primary">groES</name>
    <name evidence="3" type="synonym">groS</name>
    <name evidence="14" type="ORF">EPJ67_01350</name>
    <name evidence="8" type="ORF">EPJ69_08270</name>
    <name evidence="11" type="ORF">EPJ70_08860</name>
    <name evidence="9" type="ORF">EPJ71_06650</name>
    <name evidence="7" type="ORF">EPJ73_06005</name>
    <name evidence="15" type="ORF">EPJ74_03560</name>
    <name evidence="13" type="ORF">EPJ76_08990</name>
    <name evidence="10" type="ORF">EPJ78_11415</name>
    <name evidence="6" type="ORF">EPJ79_10355</name>
    <name evidence="5" type="ORF">EPJ80_11125</name>
    <name evidence="12" type="ORF">EPJ84_08725</name>
</gene>
<evidence type="ECO:0000313" key="12">
    <source>
        <dbReference type="EMBL" id="TXJ49061.1"/>
    </source>
</evidence>
<dbReference type="SUPFAM" id="SSF50129">
    <property type="entry name" value="GroES-like"/>
    <property type="match status" value="1"/>
</dbReference>
<reference evidence="10" key="2">
    <citation type="submission" date="2019-01" db="EMBL/GenBank/DDBJ databases">
        <authorList>
            <person name="Thorell K."/>
        </authorList>
    </citation>
    <scope>NUCLEOTIDE SEQUENCE</scope>
    <source>
        <strain evidence="6">513A</strain>
        <strain evidence="15">PC2022III</strain>
        <strain evidence="14">PC2777IV</strain>
        <strain evidence="13">PC3053II</strain>
        <strain evidence="11">PC3714II</strain>
        <strain evidence="12">PC3939II</strain>
        <strain evidence="10">PC4580III</strain>
        <strain evidence="7">PC4597II</strain>
        <strain evidence="9">PC5099IV</strain>
        <strain evidence="8">PC5538III-lc</strain>
        <strain evidence="5">W1</strain>
    </source>
</reference>
<dbReference type="PROSITE" id="PS00681">
    <property type="entry name" value="CHAPERONINS_CPN10"/>
    <property type="match status" value="1"/>
</dbReference>
<dbReference type="OrthoDB" id="9806791at2"/>
<evidence type="ECO:0000313" key="6">
    <source>
        <dbReference type="EMBL" id="TXJ21501.1"/>
    </source>
</evidence>
<dbReference type="Gene3D" id="2.30.33.40">
    <property type="entry name" value="GroES chaperonin"/>
    <property type="match status" value="1"/>
</dbReference>
<evidence type="ECO:0000313" key="10">
    <source>
        <dbReference type="EMBL" id="TXJ35509.1"/>
    </source>
</evidence>
<keyword evidence="3" id="KW-0963">Cytoplasm</keyword>
<dbReference type="Proteomes" id="UP000322188">
    <property type="component" value="Unassembled WGS sequence"/>
</dbReference>
<dbReference type="GO" id="GO:0051087">
    <property type="term" value="F:protein-folding chaperone binding"/>
    <property type="evidence" value="ECO:0007669"/>
    <property type="project" value="TreeGrafter"/>
</dbReference>
<dbReference type="InterPro" id="IPR037124">
    <property type="entry name" value="Chaperonin_GroES_sf"/>
</dbReference>
<dbReference type="EMBL" id="SAXT01000006">
    <property type="protein sequence ID" value="TXJ11164.1"/>
    <property type="molecule type" value="Genomic_DNA"/>
</dbReference>
<dbReference type="Proteomes" id="UP000324574">
    <property type="component" value="Unassembled WGS sequence"/>
</dbReference>
<comment type="subcellular location">
    <subcellularLocation>
        <location evidence="3">Cytoplasm</location>
    </subcellularLocation>
</comment>
<evidence type="ECO:0000256" key="4">
    <source>
        <dbReference type="RuleBase" id="RU000535"/>
    </source>
</evidence>
<evidence type="ECO:0000313" key="14">
    <source>
        <dbReference type="EMBL" id="TXJ58385.1"/>
    </source>
</evidence>
<name>A0A5C8E7K4_9SPIR</name>
<dbReference type="EMBL" id="SAXU01000001">
    <property type="protein sequence ID" value="TXJ21501.1"/>
    <property type="molecule type" value="Genomic_DNA"/>
</dbReference>
<evidence type="ECO:0000313" key="20">
    <source>
        <dbReference type="Proteomes" id="UP000322814"/>
    </source>
</evidence>
<keyword evidence="2 3" id="KW-0143">Chaperone</keyword>
<dbReference type="Pfam" id="PF00166">
    <property type="entry name" value="Cpn10"/>
    <property type="match status" value="1"/>
</dbReference>
<dbReference type="AlphaFoldDB" id="A0A5C8E7K4"/>
<evidence type="ECO:0000313" key="16">
    <source>
        <dbReference type="Proteomes" id="UP000322188"/>
    </source>
</evidence>
<keyword evidence="19" id="KW-1185">Reference proteome</keyword>
<dbReference type="EMBL" id="SAYI01000019">
    <property type="protein sequence ID" value="TXJ54453.1"/>
    <property type="molecule type" value="Genomic_DNA"/>
</dbReference>
<dbReference type="EMBL" id="SAYA01000018">
    <property type="protein sequence ID" value="TXJ25659.1"/>
    <property type="molecule type" value="Genomic_DNA"/>
</dbReference>